<protein>
    <recommendedName>
        <fullName evidence="4">Secreted protein</fullName>
    </recommendedName>
</protein>
<dbReference type="Proteomes" id="UP001595855">
    <property type="component" value="Unassembled WGS sequence"/>
</dbReference>
<proteinExistence type="predicted"/>
<reference evidence="3" key="1">
    <citation type="journal article" date="2019" name="Int. J. Syst. Evol. Microbiol.">
        <title>The Global Catalogue of Microorganisms (GCM) 10K type strain sequencing project: providing services to taxonomists for standard genome sequencing and annotation.</title>
        <authorList>
            <consortium name="The Broad Institute Genomics Platform"/>
            <consortium name="The Broad Institute Genome Sequencing Center for Infectious Disease"/>
            <person name="Wu L."/>
            <person name="Ma J."/>
        </authorList>
    </citation>
    <scope>NUCLEOTIDE SEQUENCE [LARGE SCALE GENOMIC DNA]</scope>
    <source>
        <strain evidence="3">CGMCC 4.1542</strain>
    </source>
</reference>
<gene>
    <name evidence="2" type="ORF">ACFPRC_26135</name>
</gene>
<accession>A0ABV9X101</accession>
<comment type="caution">
    <text evidence="2">The sequence shown here is derived from an EMBL/GenBank/DDBJ whole genome shotgun (WGS) entry which is preliminary data.</text>
</comment>
<keyword evidence="3" id="KW-1185">Reference proteome</keyword>
<evidence type="ECO:0008006" key="4">
    <source>
        <dbReference type="Google" id="ProtNLM"/>
    </source>
</evidence>
<evidence type="ECO:0000256" key="1">
    <source>
        <dbReference type="SAM" id="SignalP"/>
    </source>
</evidence>
<evidence type="ECO:0000313" key="2">
    <source>
        <dbReference type="EMBL" id="MFC5018327.1"/>
    </source>
</evidence>
<name>A0ABV9X101_9ACTN</name>
<keyword evidence="1" id="KW-0732">Signal</keyword>
<dbReference type="EMBL" id="JBHSJO010000001">
    <property type="protein sequence ID" value="MFC5018327.1"/>
    <property type="molecule type" value="Genomic_DNA"/>
</dbReference>
<feature type="chain" id="PRO_5047264543" description="Secreted protein" evidence="1">
    <location>
        <begin position="33"/>
        <end position="177"/>
    </location>
</feature>
<organism evidence="2 3">
    <name type="scientific">Streptomyces lienomycini</name>
    <dbReference type="NCBI Taxonomy" id="284035"/>
    <lineage>
        <taxon>Bacteria</taxon>
        <taxon>Bacillati</taxon>
        <taxon>Actinomycetota</taxon>
        <taxon>Actinomycetes</taxon>
        <taxon>Kitasatosporales</taxon>
        <taxon>Streptomycetaceae</taxon>
        <taxon>Streptomyces</taxon>
    </lineage>
</organism>
<feature type="signal peptide" evidence="1">
    <location>
        <begin position="1"/>
        <end position="32"/>
    </location>
</feature>
<evidence type="ECO:0000313" key="3">
    <source>
        <dbReference type="Proteomes" id="UP001595855"/>
    </source>
</evidence>
<sequence length="177" mass="18527">MKTRRFPRFSKPLLAGLLAAGAVTGASSLAYAVSASDTSTAATPALAAAAADGPAYAVEDFQHPNADRILEEKGITLHKGDGHIFFAECDGSPEQIQVWTRKSAEGTYCFQTTSTTGFLSLEVPEVYALQTTDTAVHAELSADGKTQEIELTKNDFQGVGEGTGGASTVLLELRVTG</sequence>
<dbReference type="RefSeq" id="WP_271415518.1">
    <property type="nucleotide sequence ID" value="NZ_BAAATN010000036.1"/>
</dbReference>